<dbReference type="Pfam" id="PF18569">
    <property type="entry name" value="Thioredoxin_16"/>
    <property type="match status" value="1"/>
</dbReference>
<name>A0AAV7X3P3_9NEOP</name>
<evidence type="ECO:0000313" key="8">
    <source>
        <dbReference type="Proteomes" id="UP001075354"/>
    </source>
</evidence>
<keyword evidence="5" id="KW-0539">Nucleus</keyword>
<dbReference type="InterPro" id="IPR036282">
    <property type="entry name" value="Glutathione-S-Trfase_C_sf"/>
</dbReference>
<proteinExistence type="predicted"/>
<comment type="caution">
    <text evidence="7">The sequence shown here is derived from an EMBL/GenBank/DDBJ whole genome shotgun (WGS) entry which is preliminary data.</text>
</comment>
<organism evidence="7 8">
    <name type="scientific">Megalurothrips usitatus</name>
    <name type="common">bean blossom thrips</name>
    <dbReference type="NCBI Taxonomy" id="439358"/>
    <lineage>
        <taxon>Eukaryota</taxon>
        <taxon>Metazoa</taxon>
        <taxon>Ecdysozoa</taxon>
        <taxon>Arthropoda</taxon>
        <taxon>Hexapoda</taxon>
        <taxon>Insecta</taxon>
        <taxon>Pterygota</taxon>
        <taxon>Neoptera</taxon>
        <taxon>Paraneoptera</taxon>
        <taxon>Thysanoptera</taxon>
        <taxon>Terebrantia</taxon>
        <taxon>Thripoidea</taxon>
        <taxon>Thripidae</taxon>
        <taxon>Megalurothrips</taxon>
    </lineage>
</organism>
<evidence type="ECO:0000256" key="3">
    <source>
        <dbReference type="ARBA" id="ARBA00022490"/>
    </source>
</evidence>
<protein>
    <recommendedName>
        <fullName evidence="6">AIMP2 thioredoxin-like domain-containing protein</fullName>
    </recommendedName>
</protein>
<dbReference type="Proteomes" id="UP001075354">
    <property type="component" value="Chromosome 15"/>
</dbReference>
<evidence type="ECO:0000259" key="6">
    <source>
        <dbReference type="Pfam" id="PF18569"/>
    </source>
</evidence>
<evidence type="ECO:0000256" key="4">
    <source>
        <dbReference type="ARBA" id="ARBA00022917"/>
    </source>
</evidence>
<comment type="subcellular location">
    <subcellularLocation>
        <location evidence="2">Cytoplasm</location>
        <location evidence="2">Cytosol</location>
    </subcellularLocation>
    <subcellularLocation>
        <location evidence="1">Nucleus</location>
    </subcellularLocation>
</comment>
<dbReference type="GO" id="GO:0017101">
    <property type="term" value="C:aminoacyl-tRNA synthetase multienzyme complex"/>
    <property type="evidence" value="ECO:0007669"/>
    <property type="project" value="InterPro"/>
</dbReference>
<evidence type="ECO:0000256" key="1">
    <source>
        <dbReference type="ARBA" id="ARBA00004123"/>
    </source>
</evidence>
<dbReference type="GO" id="GO:0005634">
    <property type="term" value="C:nucleus"/>
    <property type="evidence" value="ECO:0007669"/>
    <property type="project" value="UniProtKB-SubCell"/>
</dbReference>
<keyword evidence="3" id="KW-0963">Cytoplasm</keyword>
<dbReference type="PANTHER" id="PTHR13438">
    <property type="entry name" value="AMINOACYL TRNA SYNTHASE COMPLEX-INTERACTING MULTIFUNCTIONAL PROTEIN"/>
    <property type="match status" value="1"/>
</dbReference>
<dbReference type="InterPro" id="IPR042360">
    <property type="entry name" value="AIMP2"/>
</dbReference>
<evidence type="ECO:0000256" key="2">
    <source>
        <dbReference type="ARBA" id="ARBA00004514"/>
    </source>
</evidence>
<dbReference type="PANTHER" id="PTHR13438:SF2">
    <property type="entry name" value="AMINOACYL TRNA SYNTHASE COMPLEX-INTERACTING MULTIFUNCTIONAL PROTEIN 2"/>
    <property type="match status" value="1"/>
</dbReference>
<evidence type="ECO:0000313" key="7">
    <source>
        <dbReference type="EMBL" id="KAJ1520256.1"/>
    </source>
</evidence>
<gene>
    <name evidence="7" type="ORF">ONE63_004463</name>
</gene>
<evidence type="ECO:0000256" key="5">
    <source>
        <dbReference type="ARBA" id="ARBA00023242"/>
    </source>
</evidence>
<dbReference type="Gene3D" id="1.20.1050.130">
    <property type="match status" value="1"/>
</dbReference>
<feature type="domain" description="AIMP2 thioredoxin-like" evidence="6">
    <location>
        <begin position="121"/>
        <end position="205"/>
    </location>
</feature>
<dbReference type="SUPFAM" id="SSF47616">
    <property type="entry name" value="GST C-terminal domain-like"/>
    <property type="match status" value="1"/>
</dbReference>
<dbReference type="AlphaFoldDB" id="A0AAV7X3P3"/>
<keyword evidence="8" id="KW-1185">Reference proteome</keyword>
<dbReference type="InterPro" id="IPR041503">
    <property type="entry name" value="AIMP2_thioredoxin"/>
</dbReference>
<sequence length="314" mass="34731">MSTCMYKLRPLVRDDDPLPAPTHDMYRMKPVQGGSGPAPTRAAPTVRLADLSGRVEELIQGSKGDMAVLEGRQEDILRKLSKLRIDIEELRSILRQPSQVKTPPLSTGTVTCPPCPELGENRDIVLYASPEHPPYSILALARIWGASCPIQLTNHTHSSVQEAPAAAQTFCHSVTGAPRFNVTLVWKQVGAETELVINPFKFTTVRGETNILRFLSRVGPSNFAYESGSDLSRVAQFDEVLDNCQRLARSHTVKEKQAIIRTFNASLGKSEWIFGPQLSIADIAVWSVLKQQEPAAALTQTLSKWMERCNSMLL</sequence>
<dbReference type="GO" id="GO:0006412">
    <property type="term" value="P:translation"/>
    <property type="evidence" value="ECO:0007669"/>
    <property type="project" value="UniProtKB-KW"/>
</dbReference>
<dbReference type="GO" id="GO:0005829">
    <property type="term" value="C:cytosol"/>
    <property type="evidence" value="ECO:0007669"/>
    <property type="project" value="UniProtKB-SubCell"/>
</dbReference>
<keyword evidence="4" id="KW-0648">Protein biosynthesis</keyword>
<accession>A0AAV7X3P3</accession>
<reference evidence="7" key="1">
    <citation type="submission" date="2022-12" db="EMBL/GenBank/DDBJ databases">
        <title>Chromosome-level genome assembly of the bean flower thrips Megalurothrips usitatus.</title>
        <authorList>
            <person name="Ma L."/>
            <person name="Liu Q."/>
            <person name="Li H."/>
            <person name="Cai W."/>
        </authorList>
    </citation>
    <scope>NUCLEOTIDE SEQUENCE</scope>
    <source>
        <strain evidence="7">Cailab_2022a</strain>
    </source>
</reference>
<dbReference type="EMBL" id="JAPTSV010000015">
    <property type="protein sequence ID" value="KAJ1520256.1"/>
    <property type="molecule type" value="Genomic_DNA"/>
</dbReference>